<dbReference type="Proteomes" id="UP000828236">
    <property type="component" value="Unassembled WGS sequence"/>
</dbReference>
<reference evidence="3" key="4">
    <citation type="journal article" date="2022" name="Res Sq">
        <title>Comparative Genomics Reveals Insights into the Divergent Evolution of Astigmatic Mites and Household Pest Adaptations.</title>
        <authorList>
            <person name="Xiong Q."/>
            <person name="Wan A.T.-Y."/>
            <person name="Liu X.-Y."/>
            <person name="Fung C.S.-H."/>
            <person name="Xiao X."/>
            <person name="Malainual N."/>
            <person name="Hou J."/>
            <person name="Wang L."/>
            <person name="Wang M."/>
            <person name="Yang K."/>
            <person name="Cui Y."/>
            <person name="Leung E."/>
            <person name="Nong W."/>
            <person name="Shin S.-K."/>
            <person name="Au S."/>
            <person name="Jeong K.Y."/>
            <person name="Chew F.T."/>
            <person name="Hui J."/>
            <person name="Leung T.F."/>
            <person name="Tungtrongchitr A."/>
            <person name="Zhong N."/>
            <person name="Liu Z."/>
            <person name="Tsui S."/>
        </authorList>
    </citation>
    <scope>NUCLEOTIDE SEQUENCE</scope>
    <source>
        <strain evidence="3">Derf</strain>
        <tissue evidence="3">Whole organism</tissue>
    </source>
</reference>
<dbReference type="Proteomes" id="UP000790347">
    <property type="component" value="Unassembled WGS sequence"/>
</dbReference>
<protein>
    <submittedName>
        <fullName evidence="3">Uncharacterized protein</fullName>
    </submittedName>
</protein>
<feature type="compositionally biased region" description="Low complexity" evidence="1">
    <location>
        <begin position="41"/>
        <end position="54"/>
    </location>
</feature>
<feature type="compositionally biased region" description="Polar residues" evidence="1">
    <location>
        <begin position="55"/>
        <end position="70"/>
    </location>
</feature>
<feature type="region of interest" description="Disordered" evidence="1">
    <location>
        <begin position="285"/>
        <end position="322"/>
    </location>
</feature>
<gene>
    <name evidence="3" type="ORF">DERF_005365</name>
    <name evidence="2" type="ORF">HUG17_3601</name>
</gene>
<dbReference type="AlphaFoldDB" id="A0A922I999"/>
<feature type="compositionally biased region" description="Basic and acidic residues" evidence="1">
    <location>
        <begin position="12"/>
        <end position="22"/>
    </location>
</feature>
<keyword evidence="4" id="KW-1185">Reference proteome</keyword>
<feature type="region of interest" description="Disordered" evidence="1">
    <location>
        <begin position="1"/>
        <end position="73"/>
    </location>
</feature>
<feature type="compositionally biased region" description="Low complexity" evidence="1">
    <location>
        <begin position="1"/>
        <end position="11"/>
    </location>
</feature>
<sequence length="322" mass="36635">MISNNDTINSNDDNKLLSDEKSISTTKFDSQQEMVTTKSEQQQQQQQQKQEQIQPKTSGENFGQRQSDSPKQNEKRLISLTENLQKIRIAIADWSPKSDCDDLPKRPGWRCPTSSNHQSTTTTLNAEIEKFSNEKFESLLMIKSDTSISSNGPLKEFIRKQKPNVCHQAKITFKLDPNIVIEAAQRADVLDRQPIRAPSLSSISDSEKKKKQQQQKQPQQRKTSSKERSSSMSVKSSDNNKTNKFNKTMMIIDENISPLIRNSLQRVQVFSLITDVQDTQDTMIETTIDSSPKSTTTTTTTTPTSNNETFEQQQQNIRKSID</sequence>
<evidence type="ECO:0000256" key="1">
    <source>
        <dbReference type="SAM" id="MobiDB-lite"/>
    </source>
</evidence>
<name>A0A922I999_DERFA</name>
<dbReference type="EMBL" id="SDOV01000007">
    <property type="protein sequence ID" value="KAH7639568.1"/>
    <property type="molecule type" value="Genomic_DNA"/>
</dbReference>
<feature type="compositionally biased region" description="Polar residues" evidence="1">
    <location>
        <begin position="306"/>
        <end position="322"/>
    </location>
</feature>
<evidence type="ECO:0000313" key="3">
    <source>
        <dbReference type="EMBL" id="KAH9521733.1"/>
    </source>
</evidence>
<organism evidence="3 4">
    <name type="scientific">Dermatophagoides farinae</name>
    <name type="common">American house dust mite</name>
    <dbReference type="NCBI Taxonomy" id="6954"/>
    <lineage>
        <taxon>Eukaryota</taxon>
        <taxon>Metazoa</taxon>
        <taxon>Ecdysozoa</taxon>
        <taxon>Arthropoda</taxon>
        <taxon>Chelicerata</taxon>
        <taxon>Arachnida</taxon>
        <taxon>Acari</taxon>
        <taxon>Acariformes</taxon>
        <taxon>Sarcoptiformes</taxon>
        <taxon>Astigmata</taxon>
        <taxon>Psoroptidia</taxon>
        <taxon>Analgoidea</taxon>
        <taxon>Pyroglyphidae</taxon>
        <taxon>Dermatophagoidinae</taxon>
        <taxon>Dermatophagoides</taxon>
    </lineage>
</organism>
<reference evidence="3" key="1">
    <citation type="submission" date="2013-05" db="EMBL/GenBank/DDBJ databases">
        <authorList>
            <person name="Yim A.K.Y."/>
            <person name="Chan T.F."/>
            <person name="Ji K.M."/>
            <person name="Liu X.Y."/>
            <person name="Zhou J.W."/>
            <person name="Li R.Q."/>
            <person name="Yang K.Y."/>
            <person name="Li J."/>
            <person name="Li M."/>
            <person name="Law P.T.W."/>
            <person name="Wu Y.L."/>
            <person name="Cai Z.L."/>
            <person name="Qin H."/>
            <person name="Bao Y."/>
            <person name="Leung R.K.K."/>
            <person name="Ng P.K.S."/>
            <person name="Zou J."/>
            <person name="Zhong X.J."/>
            <person name="Ran P.X."/>
            <person name="Zhong N.S."/>
            <person name="Liu Z.G."/>
            <person name="Tsui S.K.W."/>
        </authorList>
    </citation>
    <scope>NUCLEOTIDE SEQUENCE</scope>
    <source>
        <strain evidence="3">Derf</strain>
        <tissue evidence="3">Whole organism</tissue>
    </source>
</reference>
<feature type="compositionally biased region" description="Low complexity" evidence="1">
    <location>
        <begin position="230"/>
        <end position="246"/>
    </location>
</feature>
<comment type="caution">
    <text evidence="3">The sequence shown here is derived from an EMBL/GenBank/DDBJ whole genome shotgun (WGS) entry which is preliminary data.</text>
</comment>
<feature type="region of interest" description="Disordered" evidence="1">
    <location>
        <begin position="192"/>
        <end position="246"/>
    </location>
</feature>
<dbReference type="EMBL" id="ASGP02000002">
    <property type="protein sequence ID" value="KAH9521733.1"/>
    <property type="molecule type" value="Genomic_DNA"/>
</dbReference>
<feature type="compositionally biased region" description="Polar residues" evidence="1">
    <location>
        <begin position="23"/>
        <end position="40"/>
    </location>
</feature>
<reference evidence="2" key="2">
    <citation type="submission" date="2020-06" db="EMBL/GenBank/DDBJ databases">
        <authorList>
            <person name="Ji K."/>
            <person name="Li J."/>
        </authorList>
    </citation>
    <scope>NUCLEOTIDE SEQUENCE</scope>
    <source>
        <strain evidence="2">JKM2019</strain>
        <tissue evidence="2">Whole body</tissue>
    </source>
</reference>
<accession>A0A922I999</accession>
<evidence type="ECO:0000313" key="4">
    <source>
        <dbReference type="Proteomes" id="UP000790347"/>
    </source>
</evidence>
<evidence type="ECO:0000313" key="2">
    <source>
        <dbReference type="EMBL" id="KAH7639568.1"/>
    </source>
</evidence>
<proteinExistence type="predicted"/>
<reference evidence="2" key="3">
    <citation type="journal article" date="2021" name="World Allergy Organ. J.">
        <title>Chromosome-level assembly of Dermatophagoides farinae genome and transcriptome reveals two novel allergens Der f 37 and Der f 39.</title>
        <authorList>
            <person name="Chen J."/>
            <person name="Cai Z."/>
            <person name="Fan D."/>
            <person name="Hu J."/>
            <person name="Hou Y."/>
            <person name="He Y."/>
            <person name="Zhang Z."/>
            <person name="Zhao Z."/>
            <person name="Gao P."/>
            <person name="Hu W."/>
            <person name="Sun J."/>
            <person name="Li J."/>
            <person name="Ji K."/>
        </authorList>
    </citation>
    <scope>NUCLEOTIDE SEQUENCE</scope>
    <source>
        <strain evidence="2">JKM2019</strain>
    </source>
</reference>
<feature type="compositionally biased region" description="Low complexity" evidence="1">
    <location>
        <begin position="286"/>
        <end position="305"/>
    </location>
</feature>